<dbReference type="AlphaFoldDB" id="A0A5R8Y0Z2"/>
<comment type="caution">
    <text evidence="1">The sequence shown here is derived from an EMBL/GenBank/DDBJ whole genome shotgun (WGS) entry which is preliminary data.</text>
</comment>
<sequence length="71" mass="8213">MIGSKYKATTQDNNVVVKFSDKVISYEVDSKEMALKVSKLFNEIGVLELSEIWDTIFKAINQYKKQFNKAF</sequence>
<evidence type="ECO:0000313" key="1">
    <source>
        <dbReference type="EMBL" id="TLP37753.1"/>
    </source>
</evidence>
<protein>
    <submittedName>
        <fullName evidence="1">Uncharacterized protein</fullName>
    </submittedName>
</protein>
<dbReference type="EMBL" id="VANU01000004">
    <property type="protein sequence ID" value="TLP37753.1"/>
    <property type="molecule type" value="Genomic_DNA"/>
</dbReference>
<reference evidence="1 2" key="1">
    <citation type="submission" date="2019-05" db="EMBL/GenBank/DDBJ databases">
        <title>Arcobacter sp. nov., isolated from sea sediment.</title>
        <authorList>
            <person name="Kim W."/>
        </authorList>
    </citation>
    <scope>NUCLEOTIDE SEQUENCE [LARGE SCALE GENOMIC DNA]</scope>
    <source>
        <strain evidence="1 2">CAU 1517</strain>
    </source>
</reference>
<accession>A0A5R8Y0Z2</accession>
<keyword evidence="2" id="KW-1185">Reference proteome</keyword>
<evidence type="ECO:0000313" key="2">
    <source>
        <dbReference type="Proteomes" id="UP000308901"/>
    </source>
</evidence>
<dbReference type="Proteomes" id="UP000308901">
    <property type="component" value="Unassembled WGS sequence"/>
</dbReference>
<gene>
    <name evidence="1" type="ORF">FDK22_10585</name>
</gene>
<dbReference type="RefSeq" id="WP_138152933.1">
    <property type="nucleotide sequence ID" value="NZ_CBDDKQ010000004.1"/>
</dbReference>
<name>A0A5R8Y0Z2_9BACT</name>
<organism evidence="1 2">
    <name type="scientific">Arcobacter arenosus</name>
    <dbReference type="NCBI Taxonomy" id="2576037"/>
    <lineage>
        <taxon>Bacteria</taxon>
        <taxon>Pseudomonadati</taxon>
        <taxon>Campylobacterota</taxon>
        <taxon>Epsilonproteobacteria</taxon>
        <taxon>Campylobacterales</taxon>
        <taxon>Arcobacteraceae</taxon>
        <taxon>Arcobacter</taxon>
    </lineage>
</organism>
<proteinExistence type="predicted"/>
<dbReference type="OrthoDB" id="9915761at2"/>